<keyword evidence="1" id="KW-0472">Membrane</keyword>
<dbReference type="AlphaFoldDB" id="A0A1I2L1M1"/>
<evidence type="ECO:0000313" key="2">
    <source>
        <dbReference type="EMBL" id="SFF73222.1"/>
    </source>
</evidence>
<evidence type="ECO:0000256" key="1">
    <source>
        <dbReference type="SAM" id="Phobius"/>
    </source>
</evidence>
<feature type="transmembrane region" description="Helical" evidence="1">
    <location>
        <begin position="45"/>
        <end position="65"/>
    </location>
</feature>
<evidence type="ECO:0008006" key="4">
    <source>
        <dbReference type="Google" id="ProtNLM"/>
    </source>
</evidence>
<organism evidence="2 3">
    <name type="scientific">Actinoplanes philippinensis</name>
    <dbReference type="NCBI Taxonomy" id="35752"/>
    <lineage>
        <taxon>Bacteria</taxon>
        <taxon>Bacillati</taxon>
        <taxon>Actinomycetota</taxon>
        <taxon>Actinomycetes</taxon>
        <taxon>Micromonosporales</taxon>
        <taxon>Micromonosporaceae</taxon>
        <taxon>Actinoplanes</taxon>
    </lineage>
</organism>
<name>A0A1I2L1M1_9ACTN</name>
<reference evidence="2 3" key="1">
    <citation type="submission" date="2016-10" db="EMBL/GenBank/DDBJ databases">
        <authorList>
            <person name="de Groot N.N."/>
        </authorList>
    </citation>
    <scope>NUCLEOTIDE SEQUENCE [LARGE SCALE GENOMIC DNA]</scope>
    <source>
        <strain evidence="2 3">DSM 43019</strain>
    </source>
</reference>
<dbReference type="OrthoDB" id="9066401at2"/>
<evidence type="ECO:0000313" key="3">
    <source>
        <dbReference type="Proteomes" id="UP000199645"/>
    </source>
</evidence>
<dbReference type="RefSeq" id="WP_093621127.1">
    <property type="nucleotide sequence ID" value="NZ_BOMT01000073.1"/>
</dbReference>
<protein>
    <recommendedName>
        <fullName evidence="4">MFS transporter</fullName>
    </recommendedName>
</protein>
<keyword evidence="1" id="KW-0812">Transmembrane</keyword>
<gene>
    <name evidence="2" type="ORF">SAMN05421541_119162</name>
</gene>
<dbReference type="STRING" id="35752.SAMN05421541_119162"/>
<dbReference type="Proteomes" id="UP000199645">
    <property type="component" value="Unassembled WGS sequence"/>
</dbReference>
<sequence length="67" mass="6742">MSAILLVIGLWARASVSESPVFRQALADATGTADPVGAAPSRALLLTTFGAGAAFAFQVGMATFAQT</sequence>
<dbReference type="EMBL" id="FONV01000019">
    <property type="protein sequence ID" value="SFF73222.1"/>
    <property type="molecule type" value="Genomic_DNA"/>
</dbReference>
<proteinExistence type="predicted"/>
<keyword evidence="1" id="KW-1133">Transmembrane helix</keyword>
<accession>A0A1I2L1M1</accession>
<keyword evidence="3" id="KW-1185">Reference proteome</keyword>